<dbReference type="InterPro" id="IPR003849">
    <property type="entry name" value="Preprotein_translocase_YajC"/>
</dbReference>
<evidence type="ECO:0000256" key="3">
    <source>
        <dbReference type="ARBA" id="ARBA00022448"/>
    </source>
</evidence>
<evidence type="ECO:0000256" key="10">
    <source>
        <dbReference type="SAM" id="MobiDB-lite"/>
    </source>
</evidence>
<dbReference type="Proteomes" id="UP001555826">
    <property type="component" value="Unassembled WGS sequence"/>
</dbReference>
<feature type="region of interest" description="Disordered" evidence="10">
    <location>
        <begin position="89"/>
        <end position="128"/>
    </location>
</feature>
<keyword evidence="7 11" id="KW-1133">Transmembrane helix</keyword>
<reference evidence="12 13" key="1">
    <citation type="submission" date="2024-07" db="EMBL/GenBank/DDBJ databases">
        <authorList>
            <person name="Thanompreechachai J."/>
            <person name="Duangmal K."/>
        </authorList>
    </citation>
    <scope>NUCLEOTIDE SEQUENCE [LARGE SCALE GENOMIC DNA]</scope>
    <source>
        <strain evidence="12 13">KCTC 19886</strain>
    </source>
</reference>
<evidence type="ECO:0000313" key="13">
    <source>
        <dbReference type="Proteomes" id="UP001555826"/>
    </source>
</evidence>
<feature type="transmembrane region" description="Helical" evidence="11">
    <location>
        <begin position="6"/>
        <end position="23"/>
    </location>
</feature>
<evidence type="ECO:0000256" key="9">
    <source>
        <dbReference type="ARBA" id="ARBA00023136"/>
    </source>
</evidence>
<evidence type="ECO:0000256" key="6">
    <source>
        <dbReference type="ARBA" id="ARBA00022927"/>
    </source>
</evidence>
<organism evidence="12 13">
    <name type="scientific">Kineococcus endophyticus</name>
    <dbReference type="NCBI Taxonomy" id="1181883"/>
    <lineage>
        <taxon>Bacteria</taxon>
        <taxon>Bacillati</taxon>
        <taxon>Actinomycetota</taxon>
        <taxon>Actinomycetes</taxon>
        <taxon>Kineosporiales</taxon>
        <taxon>Kineosporiaceae</taxon>
        <taxon>Kineococcus</taxon>
    </lineage>
</organism>
<evidence type="ECO:0000256" key="8">
    <source>
        <dbReference type="ARBA" id="ARBA00023010"/>
    </source>
</evidence>
<feature type="compositionally biased region" description="Basic and acidic residues" evidence="10">
    <location>
        <begin position="97"/>
        <end position="116"/>
    </location>
</feature>
<keyword evidence="5 11" id="KW-0812">Transmembrane</keyword>
<dbReference type="PANTHER" id="PTHR33909:SF1">
    <property type="entry name" value="SEC TRANSLOCON ACCESSORY COMPLEX SUBUNIT YAJC"/>
    <property type="match status" value="1"/>
</dbReference>
<keyword evidence="3" id="KW-0813">Transport</keyword>
<evidence type="ECO:0000256" key="11">
    <source>
        <dbReference type="SAM" id="Phobius"/>
    </source>
</evidence>
<evidence type="ECO:0000256" key="5">
    <source>
        <dbReference type="ARBA" id="ARBA00022692"/>
    </source>
</evidence>
<dbReference type="Pfam" id="PF02699">
    <property type="entry name" value="YajC"/>
    <property type="match status" value="1"/>
</dbReference>
<keyword evidence="9 11" id="KW-0472">Membrane</keyword>
<keyword evidence="8" id="KW-0811">Translocation</keyword>
<gene>
    <name evidence="12" type="primary">yajC</name>
    <name evidence="12" type="ORF">AB1207_21870</name>
</gene>
<dbReference type="EMBL" id="JBFNQN010000017">
    <property type="protein sequence ID" value="MEW9267401.1"/>
    <property type="molecule type" value="Genomic_DNA"/>
</dbReference>
<evidence type="ECO:0000256" key="2">
    <source>
        <dbReference type="ARBA" id="ARBA00006742"/>
    </source>
</evidence>
<name>A0ABV3PCM3_9ACTN</name>
<comment type="caution">
    <text evidence="12">The sequence shown here is derived from an EMBL/GenBank/DDBJ whole genome shotgun (WGS) entry which is preliminary data.</text>
</comment>
<sequence length="128" mass="13673">MGGSSSSLFFLLIMAALLVFMFSRTRKQQKAQQQMQNDIGPGAEVMTTSGMFGTVVERTAEHVVIEIAPGLQTRWTPRAVARVVTPVAPVEEAPLSEADRAPDSLEGLDLTKRDGDTPGESGTGTPRA</sequence>
<accession>A0ABV3PCM3</accession>
<proteinExistence type="inferred from homology"/>
<dbReference type="PANTHER" id="PTHR33909">
    <property type="entry name" value="SEC TRANSLOCON ACCESSORY COMPLEX SUBUNIT YAJC"/>
    <property type="match status" value="1"/>
</dbReference>
<dbReference type="SMART" id="SM01323">
    <property type="entry name" value="YajC"/>
    <property type="match status" value="1"/>
</dbReference>
<evidence type="ECO:0000256" key="7">
    <source>
        <dbReference type="ARBA" id="ARBA00022989"/>
    </source>
</evidence>
<protein>
    <submittedName>
        <fullName evidence="12">Preprotein translocase subunit YajC</fullName>
    </submittedName>
</protein>
<evidence type="ECO:0000256" key="1">
    <source>
        <dbReference type="ARBA" id="ARBA00004162"/>
    </source>
</evidence>
<keyword evidence="6" id="KW-0653">Protein transport</keyword>
<dbReference type="RefSeq" id="WP_367640715.1">
    <property type="nucleotide sequence ID" value="NZ_JBFNQN010000017.1"/>
</dbReference>
<comment type="similarity">
    <text evidence="2">Belongs to the YajC family.</text>
</comment>
<dbReference type="NCBIfam" id="TIGR00739">
    <property type="entry name" value="yajC"/>
    <property type="match status" value="1"/>
</dbReference>
<comment type="subcellular location">
    <subcellularLocation>
        <location evidence="1">Cell membrane</location>
        <topology evidence="1">Single-pass membrane protein</topology>
    </subcellularLocation>
</comment>
<keyword evidence="13" id="KW-1185">Reference proteome</keyword>
<evidence type="ECO:0000256" key="4">
    <source>
        <dbReference type="ARBA" id="ARBA00022475"/>
    </source>
</evidence>
<keyword evidence="4" id="KW-1003">Cell membrane</keyword>
<evidence type="ECO:0000313" key="12">
    <source>
        <dbReference type="EMBL" id="MEW9267401.1"/>
    </source>
</evidence>